<evidence type="ECO:0000313" key="3">
    <source>
        <dbReference type="Proteomes" id="UP000236291"/>
    </source>
</evidence>
<reference evidence="2 3" key="1">
    <citation type="journal article" date="2014" name="Am. J. Bot.">
        <title>Genome assembly and annotation for red clover (Trifolium pratense; Fabaceae).</title>
        <authorList>
            <person name="Istvanek J."/>
            <person name="Jaros M."/>
            <person name="Krenek A."/>
            <person name="Repkova J."/>
        </authorList>
    </citation>
    <scope>NUCLEOTIDE SEQUENCE [LARGE SCALE GENOMIC DNA]</scope>
    <source>
        <strain evidence="3">cv. Tatra</strain>
        <tissue evidence="2">Young leaves</tissue>
    </source>
</reference>
<gene>
    <name evidence="2" type="ORF">L195_g024047</name>
</gene>
<name>A0A2K3NCJ0_TRIPR</name>
<reference evidence="2 3" key="2">
    <citation type="journal article" date="2017" name="Front. Plant Sci.">
        <title>Gene Classification and Mining of Molecular Markers Useful in Red Clover (Trifolium pratense) Breeding.</title>
        <authorList>
            <person name="Istvanek J."/>
            <person name="Dluhosova J."/>
            <person name="Dluhos P."/>
            <person name="Patkova L."/>
            <person name="Nedelnik J."/>
            <person name="Repkova J."/>
        </authorList>
    </citation>
    <scope>NUCLEOTIDE SEQUENCE [LARGE SCALE GENOMIC DNA]</scope>
    <source>
        <strain evidence="3">cv. Tatra</strain>
        <tissue evidence="2">Young leaves</tissue>
    </source>
</reference>
<protein>
    <submittedName>
        <fullName evidence="2">Uncharacterized protein</fullName>
    </submittedName>
</protein>
<feature type="compositionally biased region" description="Basic and acidic residues" evidence="1">
    <location>
        <begin position="55"/>
        <end position="67"/>
    </location>
</feature>
<accession>A0A2K3NCJ0</accession>
<dbReference type="AlphaFoldDB" id="A0A2K3NCJ0"/>
<sequence>MTCSQEAEFRGLTASWPTIATNFTGGSSVVTGELTVVDDELRQKGEVNEIEDGEEKEKGKRLEEEKW</sequence>
<dbReference type="Proteomes" id="UP000236291">
    <property type="component" value="Unassembled WGS sequence"/>
</dbReference>
<evidence type="ECO:0000313" key="2">
    <source>
        <dbReference type="EMBL" id="PNY00761.1"/>
    </source>
</evidence>
<proteinExistence type="predicted"/>
<comment type="caution">
    <text evidence="2">The sequence shown here is derived from an EMBL/GenBank/DDBJ whole genome shotgun (WGS) entry which is preliminary data.</text>
</comment>
<feature type="region of interest" description="Disordered" evidence="1">
    <location>
        <begin position="45"/>
        <end position="67"/>
    </location>
</feature>
<evidence type="ECO:0000256" key="1">
    <source>
        <dbReference type="SAM" id="MobiDB-lite"/>
    </source>
</evidence>
<organism evidence="2 3">
    <name type="scientific">Trifolium pratense</name>
    <name type="common">Red clover</name>
    <dbReference type="NCBI Taxonomy" id="57577"/>
    <lineage>
        <taxon>Eukaryota</taxon>
        <taxon>Viridiplantae</taxon>
        <taxon>Streptophyta</taxon>
        <taxon>Embryophyta</taxon>
        <taxon>Tracheophyta</taxon>
        <taxon>Spermatophyta</taxon>
        <taxon>Magnoliopsida</taxon>
        <taxon>eudicotyledons</taxon>
        <taxon>Gunneridae</taxon>
        <taxon>Pentapetalae</taxon>
        <taxon>rosids</taxon>
        <taxon>fabids</taxon>
        <taxon>Fabales</taxon>
        <taxon>Fabaceae</taxon>
        <taxon>Papilionoideae</taxon>
        <taxon>50 kb inversion clade</taxon>
        <taxon>NPAAA clade</taxon>
        <taxon>Hologalegina</taxon>
        <taxon>IRL clade</taxon>
        <taxon>Trifolieae</taxon>
        <taxon>Trifolium</taxon>
    </lineage>
</organism>
<dbReference type="EMBL" id="ASHM01019302">
    <property type="protein sequence ID" value="PNY00761.1"/>
    <property type="molecule type" value="Genomic_DNA"/>
</dbReference>